<dbReference type="CDD" id="cd11534">
    <property type="entry name" value="NTP-PPase_HisIE_like"/>
    <property type="match status" value="1"/>
</dbReference>
<dbReference type="Proteomes" id="UP000316726">
    <property type="component" value="Chromosome 11"/>
</dbReference>
<keyword evidence="6" id="KW-0547">Nucleotide-binding</keyword>
<feature type="region of interest" description="Disordered" evidence="11">
    <location>
        <begin position="33"/>
        <end position="56"/>
    </location>
</feature>
<evidence type="ECO:0000256" key="6">
    <source>
        <dbReference type="ARBA" id="ARBA00022741"/>
    </source>
</evidence>
<dbReference type="NCBIfam" id="NF002747">
    <property type="entry name" value="PRK02759.1"/>
    <property type="match status" value="1"/>
</dbReference>
<evidence type="ECO:0000256" key="11">
    <source>
        <dbReference type="SAM" id="MobiDB-lite"/>
    </source>
</evidence>
<dbReference type="NCBIfam" id="TIGR03188">
    <property type="entry name" value="histidine_hisI"/>
    <property type="match status" value="1"/>
</dbReference>
<proteinExistence type="predicted"/>
<keyword evidence="14" id="KW-1185">Reference proteome</keyword>
<dbReference type="PANTHER" id="PTHR42945">
    <property type="entry name" value="HISTIDINE BIOSYNTHESIS BIFUNCTIONAL PROTEIN"/>
    <property type="match status" value="1"/>
</dbReference>
<keyword evidence="9" id="KW-0368">Histidine biosynthesis</keyword>
<dbReference type="GO" id="GO:0005524">
    <property type="term" value="F:ATP binding"/>
    <property type="evidence" value="ECO:0007669"/>
    <property type="project" value="UniProtKB-KW"/>
</dbReference>
<evidence type="ECO:0000313" key="14">
    <source>
        <dbReference type="Proteomes" id="UP000316726"/>
    </source>
</evidence>
<keyword evidence="7 13" id="KW-0378">Hydrolase</keyword>
<evidence type="ECO:0000256" key="5">
    <source>
        <dbReference type="ARBA" id="ARBA00022605"/>
    </source>
</evidence>
<evidence type="ECO:0000256" key="8">
    <source>
        <dbReference type="ARBA" id="ARBA00022840"/>
    </source>
</evidence>
<evidence type="ECO:0000256" key="7">
    <source>
        <dbReference type="ARBA" id="ARBA00022801"/>
    </source>
</evidence>
<dbReference type="STRING" id="1764295.A0A5B8MW96"/>
<dbReference type="UniPathway" id="UPA00031">
    <property type="reaction ID" value="UER00007"/>
</dbReference>
<dbReference type="InterPro" id="IPR038019">
    <property type="entry name" value="PRib_AMP_CycHydrolase_sf"/>
</dbReference>
<comment type="catalytic activity">
    <reaction evidence="2">
        <text>1-(5-phospho-beta-D-ribosyl)-ATP + H2O = 1-(5-phospho-beta-D-ribosyl)-5'-AMP + diphosphate + H(+)</text>
        <dbReference type="Rhea" id="RHEA:22828"/>
        <dbReference type="ChEBI" id="CHEBI:15377"/>
        <dbReference type="ChEBI" id="CHEBI:15378"/>
        <dbReference type="ChEBI" id="CHEBI:33019"/>
        <dbReference type="ChEBI" id="CHEBI:59457"/>
        <dbReference type="ChEBI" id="CHEBI:73183"/>
        <dbReference type="EC" id="3.6.1.31"/>
    </reaction>
</comment>
<evidence type="ECO:0000256" key="9">
    <source>
        <dbReference type="ARBA" id="ARBA00023102"/>
    </source>
</evidence>
<evidence type="ECO:0000256" key="3">
    <source>
        <dbReference type="ARBA" id="ARBA00005169"/>
    </source>
</evidence>
<dbReference type="Pfam" id="PF01503">
    <property type="entry name" value="PRA-PH"/>
    <property type="match status" value="1"/>
</dbReference>
<comment type="pathway">
    <text evidence="3">Amino-acid biosynthesis; L-histidine biosynthesis; L-histidine from 5-phospho-alpha-D-ribose 1-diphosphate: step 3/9.</text>
</comment>
<evidence type="ECO:0000256" key="4">
    <source>
        <dbReference type="ARBA" id="ARBA00005204"/>
    </source>
</evidence>
<dbReference type="SUPFAM" id="SSF101386">
    <property type="entry name" value="all-alpha NTP pyrophosphatases"/>
    <property type="match status" value="1"/>
</dbReference>
<feature type="domain" description="Phosphoribosyl-AMP cyclohydrolase" evidence="12">
    <location>
        <begin position="94"/>
        <end position="167"/>
    </location>
</feature>
<keyword evidence="8" id="KW-0067">ATP-binding</keyword>
<dbReference type="Pfam" id="PF01502">
    <property type="entry name" value="PRA-CH"/>
    <property type="match status" value="1"/>
</dbReference>
<keyword evidence="10" id="KW-0511">Multifunctional enzyme</keyword>
<dbReference type="InterPro" id="IPR008179">
    <property type="entry name" value="HisE"/>
</dbReference>
<dbReference type="Gene3D" id="3.10.20.810">
    <property type="entry name" value="Phosphoribosyl-AMP cyclohydrolase"/>
    <property type="match status" value="1"/>
</dbReference>
<reference evidence="13 14" key="1">
    <citation type="submission" date="2018-07" db="EMBL/GenBank/DDBJ databases">
        <title>The complete nuclear genome of the prasinophyte Chloropicon primus (CCMP1205).</title>
        <authorList>
            <person name="Pombert J.-F."/>
            <person name="Otis C."/>
            <person name="Turmel M."/>
            <person name="Lemieux C."/>
        </authorList>
    </citation>
    <scope>NUCLEOTIDE SEQUENCE [LARGE SCALE GENOMIC DNA]</scope>
    <source>
        <strain evidence="13 14">CCMP1205</strain>
    </source>
</reference>
<evidence type="ECO:0000259" key="12">
    <source>
        <dbReference type="Pfam" id="PF01502"/>
    </source>
</evidence>
<protein>
    <submittedName>
        <fullName evidence="13">Bifunctional phosphoribosyl-AMP cyclohydrolase/phosphoribosyl-ATP pyrophosphatase</fullName>
    </submittedName>
</protein>
<dbReference type="GO" id="GO:0004636">
    <property type="term" value="F:phosphoribosyl-ATP diphosphatase activity"/>
    <property type="evidence" value="ECO:0007669"/>
    <property type="project" value="UniProtKB-EC"/>
</dbReference>
<dbReference type="OrthoDB" id="1703565at2759"/>
<sequence>MATATATTVRARATRGWRATAWRGGRFVRTDGGRVGSRGPCTRAQKTHDHSHSHIKPESFGQKDIAEYAKGLKYNDKGLLVAIAQDVDTGDILMQAFANAEAVEATLRTGLGTFYSRSRDSLWCKGETSGHFLKVKRVFCDCDRDSLIYLCKPIGPACHTGEPTCWFEGTGEGAGGEDTIEVVNEMPRTTLQMLEETIRAREVDDEGGVGKSWTAKLLGDTDLLCSKVREEAGELCETLEKAEGKERAASEMADLLYHSMVLMRKQDVDMVQVMEVLRERFGVSGIDEKAARSKL</sequence>
<dbReference type="SUPFAM" id="SSF141734">
    <property type="entry name" value="HisI-like"/>
    <property type="match status" value="1"/>
</dbReference>
<name>A0A5B8MW96_9CHLO</name>
<comment type="catalytic activity">
    <reaction evidence="1">
        <text>1-(5-phospho-beta-D-ribosyl)-5'-AMP + H2O = 1-(5-phospho-beta-D-ribosyl)-5-[(5-phospho-beta-D-ribosylamino)methylideneamino]imidazole-4-carboxamide</text>
        <dbReference type="Rhea" id="RHEA:20049"/>
        <dbReference type="ChEBI" id="CHEBI:15377"/>
        <dbReference type="ChEBI" id="CHEBI:58435"/>
        <dbReference type="ChEBI" id="CHEBI:59457"/>
        <dbReference type="EC" id="3.5.4.19"/>
    </reaction>
</comment>
<dbReference type="AlphaFoldDB" id="A0A5B8MW96"/>
<dbReference type="PANTHER" id="PTHR42945:SF1">
    <property type="entry name" value="HISTIDINE BIOSYNTHESIS BIFUNCTIONAL PROTEIN HIS7"/>
    <property type="match status" value="1"/>
</dbReference>
<keyword evidence="5" id="KW-0028">Amino-acid biosynthesis</keyword>
<evidence type="ECO:0000256" key="1">
    <source>
        <dbReference type="ARBA" id="ARBA00000024"/>
    </source>
</evidence>
<accession>A0A5B8MW96</accession>
<dbReference type="EMBL" id="CP031044">
    <property type="protein sequence ID" value="QDZ23924.1"/>
    <property type="molecule type" value="Genomic_DNA"/>
</dbReference>
<organism evidence="13 14">
    <name type="scientific">Chloropicon primus</name>
    <dbReference type="NCBI Taxonomy" id="1764295"/>
    <lineage>
        <taxon>Eukaryota</taxon>
        <taxon>Viridiplantae</taxon>
        <taxon>Chlorophyta</taxon>
        <taxon>Chloropicophyceae</taxon>
        <taxon>Chloropicales</taxon>
        <taxon>Chloropicaceae</taxon>
        <taxon>Chloropicon</taxon>
    </lineage>
</organism>
<gene>
    <name evidence="13" type="ORF">A3770_11p64420</name>
</gene>
<dbReference type="InterPro" id="IPR021130">
    <property type="entry name" value="PRib-ATP_PPHydrolase-like"/>
</dbReference>
<comment type="pathway">
    <text evidence="4">Amino-acid biosynthesis; L-histidine biosynthesis; L-histidine from 5-phospho-alpha-D-ribose 1-diphosphate: step 2/9.</text>
</comment>
<dbReference type="GO" id="GO:0004635">
    <property type="term" value="F:phosphoribosyl-AMP cyclohydrolase activity"/>
    <property type="evidence" value="ECO:0007669"/>
    <property type="project" value="UniProtKB-EC"/>
</dbReference>
<feature type="compositionally biased region" description="Basic and acidic residues" evidence="11">
    <location>
        <begin position="46"/>
        <end position="56"/>
    </location>
</feature>
<dbReference type="NCBIfam" id="NF000768">
    <property type="entry name" value="PRK00051.1"/>
    <property type="match status" value="1"/>
</dbReference>
<evidence type="ECO:0000313" key="13">
    <source>
        <dbReference type="EMBL" id="QDZ23924.1"/>
    </source>
</evidence>
<dbReference type="InterPro" id="IPR002496">
    <property type="entry name" value="PRib_AMP_CycHydrolase_dom"/>
</dbReference>
<dbReference type="FunFam" id="3.10.20.810:FF:000001">
    <property type="entry name" value="Histidine biosynthesis bifunctional protein HisIE"/>
    <property type="match status" value="1"/>
</dbReference>
<evidence type="ECO:0000256" key="10">
    <source>
        <dbReference type="ARBA" id="ARBA00023268"/>
    </source>
</evidence>
<dbReference type="GO" id="GO:0000105">
    <property type="term" value="P:L-histidine biosynthetic process"/>
    <property type="evidence" value="ECO:0007669"/>
    <property type="project" value="UniProtKB-UniPathway"/>
</dbReference>
<dbReference type="Gene3D" id="1.10.287.1080">
    <property type="entry name" value="MazG-like"/>
    <property type="match status" value="1"/>
</dbReference>
<evidence type="ECO:0000256" key="2">
    <source>
        <dbReference type="ARBA" id="ARBA00001460"/>
    </source>
</evidence>